<gene>
    <name evidence="1" type="ORF">CEXT_153061</name>
</gene>
<protein>
    <submittedName>
        <fullName evidence="1">Uncharacterized protein</fullName>
    </submittedName>
</protein>
<name>A0AAV4MD56_CAEEX</name>
<organism evidence="1 2">
    <name type="scientific">Caerostris extrusa</name>
    <name type="common">Bark spider</name>
    <name type="synonym">Caerostris bankana</name>
    <dbReference type="NCBI Taxonomy" id="172846"/>
    <lineage>
        <taxon>Eukaryota</taxon>
        <taxon>Metazoa</taxon>
        <taxon>Ecdysozoa</taxon>
        <taxon>Arthropoda</taxon>
        <taxon>Chelicerata</taxon>
        <taxon>Arachnida</taxon>
        <taxon>Araneae</taxon>
        <taxon>Araneomorphae</taxon>
        <taxon>Entelegynae</taxon>
        <taxon>Araneoidea</taxon>
        <taxon>Araneidae</taxon>
        <taxon>Caerostris</taxon>
    </lineage>
</organism>
<reference evidence="1 2" key="1">
    <citation type="submission" date="2021-06" db="EMBL/GenBank/DDBJ databases">
        <title>Caerostris extrusa draft genome.</title>
        <authorList>
            <person name="Kono N."/>
            <person name="Arakawa K."/>
        </authorList>
    </citation>
    <scope>NUCLEOTIDE SEQUENCE [LARGE SCALE GENOMIC DNA]</scope>
</reference>
<dbReference type="AlphaFoldDB" id="A0AAV4MD56"/>
<keyword evidence="2" id="KW-1185">Reference proteome</keyword>
<feature type="non-terminal residue" evidence="1">
    <location>
        <position position="61"/>
    </location>
</feature>
<sequence length="61" mass="7268">MRWWRIMFLFCSTPEVSNDTERRIPSAEGYGWTLETYQVLRVKSSTFIKGYFIWEGKGIAK</sequence>
<evidence type="ECO:0000313" key="1">
    <source>
        <dbReference type="EMBL" id="GIX69949.1"/>
    </source>
</evidence>
<dbReference type="EMBL" id="BPLR01019633">
    <property type="protein sequence ID" value="GIX69949.1"/>
    <property type="molecule type" value="Genomic_DNA"/>
</dbReference>
<accession>A0AAV4MD56</accession>
<dbReference type="Proteomes" id="UP001054945">
    <property type="component" value="Unassembled WGS sequence"/>
</dbReference>
<evidence type="ECO:0000313" key="2">
    <source>
        <dbReference type="Proteomes" id="UP001054945"/>
    </source>
</evidence>
<comment type="caution">
    <text evidence="1">The sequence shown here is derived from an EMBL/GenBank/DDBJ whole genome shotgun (WGS) entry which is preliminary data.</text>
</comment>
<proteinExistence type="predicted"/>